<accession>A0A0E9W9J9</accession>
<protein>
    <submittedName>
        <fullName evidence="1">Uncharacterized protein</fullName>
    </submittedName>
</protein>
<dbReference type="EMBL" id="GBXM01021606">
    <property type="protein sequence ID" value="JAH86971.1"/>
    <property type="molecule type" value="Transcribed_RNA"/>
</dbReference>
<proteinExistence type="predicted"/>
<reference evidence="1" key="1">
    <citation type="submission" date="2014-11" db="EMBL/GenBank/DDBJ databases">
        <authorList>
            <person name="Amaro Gonzalez C."/>
        </authorList>
    </citation>
    <scope>NUCLEOTIDE SEQUENCE</scope>
</reference>
<evidence type="ECO:0000313" key="1">
    <source>
        <dbReference type="EMBL" id="JAH86971.1"/>
    </source>
</evidence>
<reference evidence="1" key="2">
    <citation type="journal article" date="2015" name="Fish Shellfish Immunol.">
        <title>Early steps in the European eel (Anguilla anguilla)-Vibrio vulnificus interaction in the gills: Role of the RtxA13 toxin.</title>
        <authorList>
            <person name="Callol A."/>
            <person name="Pajuelo D."/>
            <person name="Ebbesson L."/>
            <person name="Teles M."/>
            <person name="MacKenzie S."/>
            <person name="Amaro C."/>
        </authorList>
    </citation>
    <scope>NUCLEOTIDE SEQUENCE</scope>
</reference>
<name>A0A0E9W9J9_ANGAN</name>
<sequence length="53" mass="5844">MANDEQMANFSYKLLVTVLRVLLVFYQMPAPGGAPLHIPLNSILVSAELLTRS</sequence>
<organism evidence="1">
    <name type="scientific">Anguilla anguilla</name>
    <name type="common">European freshwater eel</name>
    <name type="synonym">Muraena anguilla</name>
    <dbReference type="NCBI Taxonomy" id="7936"/>
    <lineage>
        <taxon>Eukaryota</taxon>
        <taxon>Metazoa</taxon>
        <taxon>Chordata</taxon>
        <taxon>Craniata</taxon>
        <taxon>Vertebrata</taxon>
        <taxon>Euteleostomi</taxon>
        <taxon>Actinopterygii</taxon>
        <taxon>Neopterygii</taxon>
        <taxon>Teleostei</taxon>
        <taxon>Anguilliformes</taxon>
        <taxon>Anguillidae</taxon>
        <taxon>Anguilla</taxon>
    </lineage>
</organism>
<dbReference type="AlphaFoldDB" id="A0A0E9W9J9"/>